<dbReference type="AlphaFoldDB" id="A0A370TPS0"/>
<dbReference type="GO" id="GO:0004672">
    <property type="term" value="F:protein kinase activity"/>
    <property type="evidence" value="ECO:0007669"/>
    <property type="project" value="InterPro"/>
</dbReference>
<accession>A0A370TPS0</accession>
<feature type="domain" description="Protein kinase" evidence="1">
    <location>
        <begin position="13"/>
        <end position="254"/>
    </location>
</feature>
<dbReference type="InterPro" id="IPR011009">
    <property type="entry name" value="Kinase-like_dom_sf"/>
</dbReference>
<dbReference type="GO" id="GO:0005524">
    <property type="term" value="F:ATP binding"/>
    <property type="evidence" value="ECO:0007669"/>
    <property type="project" value="InterPro"/>
</dbReference>
<dbReference type="InterPro" id="IPR000719">
    <property type="entry name" value="Prot_kinase_dom"/>
</dbReference>
<dbReference type="GO" id="GO:0007165">
    <property type="term" value="P:signal transduction"/>
    <property type="evidence" value="ECO:0007669"/>
    <property type="project" value="TreeGrafter"/>
</dbReference>
<protein>
    <recommendedName>
        <fullName evidence="1">Protein kinase domain-containing protein</fullName>
    </recommendedName>
</protein>
<dbReference type="RefSeq" id="XP_031870165.1">
    <property type="nucleotide sequence ID" value="XM_032013565.1"/>
</dbReference>
<sequence>MAWPQEILAAAEDKDFKLAGCGLFAQVLVLIESGIALKICDEPGEASEVEKKKIYERLGRHPQILTSYGKCESKAGKGLTLEYLPAGLVVRHLAQEKYLEERKEWPAQAINAVTYVHSKGVIHGDIGAHNFLVSKDGSVVLADFCGSSLDGSTAAVAPSIRYSRPISMEERLLNIRVRDDLFALGAVLYEIAVGSRIWESKDDRNVTKLYETGELPDLQGIEARLARVIKKCWKDQYESADEIQANYAQLDDGLNVEE</sequence>
<proteinExistence type="predicted"/>
<dbReference type="GeneID" id="43597791"/>
<dbReference type="EMBL" id="NPIC01000003">
    <property type="protein sequence ID" value="RDL37509.1"/>
    <property type="molecule type" value="Genomic_DNA"/>
</dbReference>
<dbReference type="OrthoDB" id="1668230at2759"/>
<dbReference type="PANTHER" id="PTHR48011:SF4">
    <property type="entry name" value="MITOGEN-ACTIVATED PROTEIN KINASE KINASE KINASE 19"/>
    <property type="match status" value="1"/>
</dbReference>
<dbReference type="PROSITE" id="PS50011">
    <property type="entry name" value="PROTEIN_KINASE_DOM"/>
    <property type="match status" value="1"/>
</dbReference>
<reference evidence="2 3" key="1">
    <citation type="journal article" date="2018" name="IMA Fungus">
        <title>IMA Genome-F 9: Draft genome sequence of Annulohypoxylon stygium, Aspergillus mulundensis, Berkeleyomyces basicola (syn. Thielaviopsis basicola), Ceratocystis smalleyi, two Cercospora beticola strains, Coleophoma cylindrospora, Fusarium fracticaudum, Phialophora cf. hyalina, and Morchella septimelata.</title>
        <authorList>
            <person name="Wingfield B.D."/>
            <person name="Bills G.F."/>
            <person name="Dong Y."/>
            <person name="Huang W."/>
            <person name="Nel W.J."/>
            <person name="Swalarsk-Parry B.S."/>
            <person name="Vaghefi N."/>
            <person name="Wilken P.M."/>
            <person name="An Z."/>
            <person name="de Beer Z.W."/>
            <person name="De Vos L."/>
            <person name="Chen L."/>
            <person name="Duong T.A."/>
            <person name="Gao Y."/>
            <person name="Hammerbacher A."/>
            <person name="Kikkert J.R."/>
            <person name="Li Y."/>
            <person name="Li H."/>
            <person name="Li K."/>
            <person name="Li Q."/>
            <person name="Liu X."/>
            <person name="Ma X."/>
            <person name="Naidoo K."/>
            <person name="Pethybridge S.J."/>
            <person name="Sun J."/>
            <person name="Steenkamp E.T."/>
            <person name="van der Nest M.A."/>
            <person name="van Wyk S."/>
            <person name="Wingfield M.J."/>
            <person name="Xiong C."/>
            <person name="Yue Q."/>
            <person name="Zhang X."/>
        </authorList>
    </citation>
    <scope>NUCLEOTIDE SEQUENCE [LARGE SCALE GENOMIC DNA]</scope>
    <source>
        <strain evidence="2 3">BP 5553</strain>
    </source>
</reference>
<comment type="caution">
    <text evidence="2">The sequence shown here is derived from an EMBL/GenBank/DDBJ whole genome shotgun (WGS) entry which is preliminary data.</text>
</comment>
<dbReference type="SUPFAM" id="SSF56112">
    <property type="entry name" value="Protein kinase-like (PK-like)"/>
    <property type="match status" value="1"/>
</dbReference>
<dbReference type="InterPro" id="IPR052751">
    <property type="entry name" value="Plant_MAPKKK"/>
</dbReference>
<evidence type="ECO:0000313" key="2">
    <source>
        <dbReference type="EMBL" id="RDL37509.1"/>
    </source>
</evidence>
<name>A0A370TPS0_9HELO</name>
<evidence type="ECO:0000313" key="3">
    <source>
        <dbReference type="Proteomes" id="UP000254866"/>
    </source>
</evidence>
<dbReference type="Pfam" id="PF00069">
    <property type="entry name" value="Pkinase"/>
    <property type="match status" value="1"/>
</dbReference>
<dbReference type="Proteomes" id="UP000254866">
    <property type="component" value="Unassembled WGS sequence"/>
</dbReference>
<evidence type="ECO:0000259" key="1">
    <source>
        <dbReference type="PROSITE" id="PS50011"/>
    </source>
</evidence>
<gene>
    <name evidence="2" type="ORF">BP5553_04942</name>
</gene>
<dbReference type="STRING" id="2656787.A0A370TPS0"/>
<dbReference type="Gene3D" id="1.10.510.10">
    <property type="entry name" value="Transferase(Phosphotransferase) domain 1"/>
    <property type="match status" value="1"/>
</dbReference>
<organism evidence="2 3">
    <name type="scientific">Venustampulla echinocandica</name>
    <dbReference type="NCBI Taxonomy" id="2656787"/>
    <lineage>
        <taxon>Eukaryota</taxon>
        <taxon>Fungi</taxon>
        <taxon>Dikarya</taxon>
        <taxon>Ascomycota</taxon>
        <taxon>Pezizomycotina</taxon>
        <taxon>Leotiomycetes</taxon>
        <taxon>Helotiales</taxon>
        <taxon>Pleuroascaceae</taxon>
        <taxon>Venustampulla</taxon>
    </lineage>
</organism>
<dbReference type="PANTHER" id="PTHR48011">
    <property type="entry name" value="CCR4-NOT TRANSCRIPTIONAL COMPLEX SUBUNIT CAF120-RELATED"/>
    <property type="match status" value="1"/>
</dbReference>
<keyword evidence="3" id="KW-1185">Reference proteome</keyword>